<evidence type="ECO:0000313" key="2">
    <source>
        <dbReference type="Proteomes" id="UP000334340"/>
    </source>
</evidence>
<dbReference type="SUPFAM" id="SSF53649">
    <property type="entry name" value="Alkaline phosphatase-like"/>
    <property type="match status" value="1"/>
</dbReference>
<organism evidence="1 2">
    <name type="scientific">Candidatus Methylomirabilis lanthanidiphila</name>
    <dbReference type="NCBI Taxonomy" id="2211376"/>
    <lineage>
        <taxon>Bacteria</taxon>
        <taxon>Candidatus Methylomirabilota</taxon>
        <taxon>Candidatus Methylomirabilia</taxon>
        <taxon>Candidatus Methylomirabilales</taxon>
        <taxon>Candidatus Methylomirabilaceae</taxon>
        <taxon>Candidatus Methylomirabilis</taxon>
    </lineage>
</organism>
<name>A0A564ZMT7_9BACT</name>
<gene>
    <name evidence="1" type="ORF">MELA_03039</name>
</gene>
<dbReference type="Proteomes" id="UP000334340">
    <property type="component" value="Unassembled WGS sequence"/>
</dbReference>
<keyword evidence="2" id="KW-1185">Reference proteome</keyword>
<dbReference type="EMBL" id="CABIKM010000079">
    <property type="protein sequence ID" value="VUZ86634.1"/>
    <property type="molecule type" value="Genomic_DNA"/>
</dbReference>
<dbReference type="Pfam" id="PF01663">
    <property type="entry name" value="Phosphodiest"/>
    <property type="match status" value="1"/>
</dbReference>
<dbReference type="AlphaFoldDB" id="A0A564ZMT7"/>
<accession>A0A564ZMT7</accession>
<dbReference type="Gene3D" id="3.40.720.10">
    <property type="entry name" value="Alkaline Phosphatase, subunit A"/>
    <property type="match status" value="1"/>
</dbReference>
<sequence>MNMSQDVKVAVIGLDCAAPELVFERFRDELPNLSRLMTEGAWGPLRSIHPPITVPAWACMMSGRDPGQLGLYGFRNRKDYSYGGYAIANAQALRDDRVWDILSRTGRKSVLLGVPQTYPVRPINGAVVADFLTPSTQSEYTYPPGLKAEVERVSGGYVLDVEGFRTDDKAALLERIYEKTRKHCAVARHLLTTQAWDFFMMVEMGVDRIHHGFWSFMDPAHRSYQKGNPFEHAIREYYRYLDGEVGAILDLLPHDTVVLVVSDHGAKRLDGGICFNEWLIQQGYLTLKDYPDRLTPIDKVQIDWTRTKAWGDGGYYGRLFLNVKGREPQGLVDPADYEQVRSRLIEQIAQMRDHQGNPLGSRAYRPQELYREVRGIAPDLIVYFGDLHWRSVGSIGSRSVYTFDNDTGPDEANHDWNGIFLLNQHGCRQAGFPPGPVSGLTLYDIAPLVLRLFDCQPPVV</sequence>
<evidence type="ECO:0000313" key="1">
    <source>
        <dbReference type="EMBL" id="VUZ86634.1"/>
    </source>
</evidence>
<reference evidence="1 2" key="1">
    <citation type="submission" date="2019-07" db="EMBL/GenBank/DDBJ databases">
        <authorList>
            <person name="Cremers G."/>
        </authorList>
    </citation>
    <scope>NUCLEOTIDE SEQUENCE [LARGE SCALE GENOMIC DNA]</scope>
</reference>
<proteinExistence type="predicted"/>
<protein>
    <submittedName>
        <fullName evidence="1">Type I phosphodiesterase / nucleotide pyrophosphatase</fullName>
    </submittedName>
</protein>
<dbReference type="InterPro" id="IPR002591">
    <property type="entry name" value="Phosphodiest/P_Trfase"/>
</dbReference>
<dbReference type="InterPro" id="IPR017850">
    <property type="entry name" value="Alkaline_phosphatase_core_sf"/>
</dbReference>